<dbReference type="PATRIC" id="fig|742734.4.peg.4514"/>
<evidence type="ECO:0000313" key="2">
    <source>
        <dbReference type="Proteomes" id="UP000037392"/>
    </source>
</evidence>
<dbReference type="RefSeq" id="WP_048930647.1">
    <property type="nucleotide sequence ID" value="NZ_KQ235881.1"/>
</dbReference>
<comment type="caution">
    <text evidence="1">The sequence shown here is derived from an EMBL/GenBank/DDBJ whole genome shotgun (WGS) entry which is preliminary data.</text>
</comment>
<dbReference type="OrthoDB" id="1985950at2"/>
<dbReference type="GeneID" id="93161425"/>
<dbReference type="Proteomes" id="UP000037392">
    <property type="component" value="Unassembled WGS sequence"/>
</dbReference>
<organism evidence="1 2">
    <name type="scientific">[Clostridium] citroniae WAL-19142</name>
    <dbReference type="NCBI Taxonomy" id="742734"/>
    <lineage>
        <taxon>Bacteria</taxon>
        <taxon>Bacillati</taxon>
        <taxon>Bacillota</taxon>
        <taxon>Clostridia</taxon>
        <taxon>Lachnospirales</taxon>
        <taxon>Lachnospiraceae</taxon>
        <taxon>Enterocloster</taxon>
    </lineage>
</organism>
<gene>
    <name evidence="1" type="ORF">HMPREF9470_04211</name>
</gene>
<evidence type="ECO:0000313" key="1">
    <source>
        <dbReference type="EMBL" id="KMW16711.1"/>
    </source>
</evidence>
<name>A0A0J9BX18_9FIRM</name>
<sequence>MDFPKFEELTDKQKYNIADFVMVSLYCDKEIQKGIDHQIPMTQELFDRTLAVLMDLGACRTLVEFMNEFGDEFGAVE</sequence>
<proteinExistence type="predicted"/>
<accession>A0A0J9BX18</accession>
<reference evidence="1 2" key="1">
    <citation type="submission" date="2011-04" db="EMBL/GenBank/DDBJ databases">
        <title>The Genome Sequence of Clostridium citroniae WAL-19142.</title>
        <authorList>
            <consortium name="The Broad Institute Genome Sequencing Platform"/>
            <person name="Earl A."/>
            <person name="Ward D."/>
            <person name="Feldgarden M."/>
            <person name="Gevers D."/>
            <person name="Warren Y.A."/>
            <person name="Tyrrell K.L."/>
            <person name="Citron D.M."/>
            <person name="Goldstein E.J."/>
            <person name="Daigneault M."/>
            <person name="Allen-Vercoe E."/>
            <person name="Young S.K."/>
            <person name="Zeng Q."/>
            <person name="Gargeya S."/>
            <person name="Fitzgerald M."/>
            <person name="Haas B."/>
            <person name="Abouelleil A."/>
            <person name="Alvarado L."/>
            <person name="Arachchi H.M."/>
            <person name="Berlin A."/>
            <person name="Brown A."/>
            <person name="Chapman S.B."/>
            <person name="Chen Z."/>
            <person name="Dunbar C."/>
            <person name="Freedman E."/>
            <person name="Gearin G."/>
            <person name="Gellesch M."/>
            <person name="Goldberg J."/>
            <person name="Griggs A."/>
            <person name="Gujja S."/>
            <person name="Heilman E.R."/>
            <person name="Heiman D."/>
            <person name="Howarth C."/>
            <person name="Larson L."/>
            <person name="Lui A."/>
            <person name="MacDonald P.J."/>
            <person name="Mehta T."/>
            <person name="Montmayeur A."/>
            <person name="Murphy C."/>
            <person name="Neiman D."/>
            <person name="Pearson M."/>
            <person name="Priest M."/>
            <person name="Roberts A."/>
            <person name="Saif S."/>
            <person name="Shea T."/>
            <person name="Shenoy N."/>
            <person name="Sisk P."/>
            <person name="Stolte C."/>
            <person name="Sykes S."/>
            <person name="White J."/>
            <person name="Yandava C."/>
            <person name="Wortman J."/>
            <person name="Nusbaum C."/>
            <person name="Birren B."/>
        </authorList>
    </citation>
    <scope>NUCLEOTIDE SEQUENCE [LARGE SCALE GENOMIC DNA]</scope>
    <source>
        <strain evidence="1 2">WAL-19142</strain>
    </source>
</reference>
<dbReference type="AlphaFoldDB" id="A0A0J9BX18"/>
<dbReference type="EMBL" id="ADLK01000029">
    <property type="protein sequence ID" value="KMW16711.1"/>
    <property type="molecule type" value="Genomic_DNA"/>
</dbReference>
<protein>
    <submittedName>
        <fullName evidence="1">Uncharacterized protein</fullName>
    </submittedName>
</protein>